<dbReference type="AlphaFoldDB" id="A0A843VML6"/>
<protein>
    <recommendedName>
        <fullName evidence="3">Protein phosphatase</fullName>
        <ecNumber evidence="3">3.1.3.16</ecNumber>
    </recommendedName>
</protein>
<dbReference type="PANTHER" id="PTHR12320:SF1">
    <property type="entry name" value="PROTEIN PHOSPHATASE PTC7 HOMOLOG"/>
    <property type="match status" value="1"/>
</dbReference>
<dbReference type="Proteomes" id="UP000652761">
    <property type="component" value="Unassembled WGS sequence"/>
</dbReference>
<comment type="catalytic activity">
    <reaction evidence="2 3">
        <text>O-phospho-L-threonyl-[protein] + H2O = L-threonyl-[protein] + phosphate</text>
        <dbReference type="Rhea" id="RHEA:47004"/>
        <dbReference type="Rhea" id="RHEA-COMP:11060"/>
        <dbReference type="Rhea" id="RHEA-COMP:11605"/>
        <dbReference type="ChEBI" id="CHEBI:15377"/>
        <dbReference type="ChEBI" id="CHEBI:30013"/>
        <dbReference type="ChEBI" id="CHEBI:43474"/>
        <dbReference type="ChEBI" id="CHEBI:61977"/>
        <dbReference type="EC" id="3.1.3.16"/>
    </reaction>
</comment>
<evidence type="ECO:0000256" key="2">
    <source>
        <dbReference type="ARBA" id="ARBA00048336"/>
    </source>
</evidence>
<dbReference type="PANTHER" id="PTHR12320">
    <property type="entry name" value="PROTEIN PHOSPHATASE 2C"/>
    <property type="match status" value="1"/>
</dbReference>
<accession>A0A843VML6</accession>
<dbReference type="Gene3D" id="3.60.40.10">
    <property type="entry name" value="PPM-type phosphatase domain"/>
    <property type="match status" value="1"/>
</dbReference>
<dbReference type="EC" id="3.1.3.16" evidence="3"/>
<evidence type="ECO:0000256" key="3">
    <source>
        <dbReference type="RuleBase" id="RU366020"/>
    </source>
</evidence>
<comment type="cofactor">
    <cofactor evidence="3">
        <name>Mg(2+)</name>
        <dbReference type="ChEBI" id="CHEBI:18420"/>
    </cofactor>
</comment>
<comment type="caution">
    <text evidence="5">The sequence shown here is derived from an EMBL/GenBank/DDBJ whole genome shotgun (WGS) entry which is preliminary data.</text>
</comment>
<evidence type="ECO:0000313" key="5">
    <source>
        <dbReference type="EMBL" id="MQM00223.1"/>
    </source>
</evidence>
<keyword evidence="3" id="KW-0479">Metal-binding</keyword>
<dbReference type="GO" id="GO:0004722">
    <property type="term" value="F:protein serine/threonine phosphatase activity"/>
    <property type="evidence" value="ECO:0007669"/>
    <property type="project" value="UniProtKB-EC"/>
</dbReference>
<comment type="similarity">
    <text evidence="3">Belongs to the PP2C family.</text>
</comment>
<evidence type="ECO:0000256" key="1">
    <source>
        <dbReference type="ARBA" id="ARBA00047761"/>
    </source>
</evidence>
<organism evidence="5 6">
    <name type="scientific">Colocasia esculenta</name>
    <name type="common">Wild taro</name>
    <name type="synonym">Arum esculentum</name>
    <dbReference type="NCBI Taxonomy" id="4460"/>
    <lineage>
        <taxon>Eukaryota</taxon>
        <taxon>Viridiplantae</taxon>
        <taxon>Streptophyta</taxon>
        <taxon>Embryophyta</taxon>
        <taxon>Tracheophyta</taxon>
        <taxon>Spermatophyta</taxon>
        <taxon>Magnoliopsida</taxon>
        <taxon>Liliopsida</taxon>
        <taxon>Araceae</taxon>
        <taxon>Aroideae</taxon>
        <taxon>Colocasieae</taxon>
        <taxon>Colocasia</taxon>
    </lineage>
</organism>
<comment type="cofactor">
    <cofactor evidence="3">
        <name>Mn(2+)</name>
        <dbReference type="ChEBI" id="CHEBI:29035"/>
    </cofactor>
</comment>
<dbReference type="EMBL" id="NMUH01002477">
    <property type="protein sequence ID" value="MQM00223.1"/>
    <property type="molecule type" value="Genomic_DNA"/>
</dbReference>
<proteinExistence type="inferred from homology"/>
<dbReference type="InterPro" id="IPR036457">
    <property type="entry name" value="PPM-type-like_dom_sf"/>
</dbReference>
<gene>
    <name evidence="5" type="ORF">Taro_032952</name>
</gene>
<keyword evidence="3" id="KW-0464">Manganese</keyword>
<evidence type="ECO:0000259" key="4">
    <source>
        <dbReference type="PROSITE" id="PS51746"/>
    </source>
</evidence>
<feature type="domain" description="PPM-type phosphatase" evidence="4">
    <location>
        <begin position="1"/>
        <end position="203"/>
    </location>
</feature>
<sequence length="206" mass="22425">MSPISNTFPPLRFTSPYFTGPLTTSAKLLESLLAPRERCAVFGKPDEEKTVKWGCLVQAKMVVLHVANIGDSGFIIIRDGAILQRSTPMVYGFNFPLQIERGDDPSRLMEVYTIELDEGDVVITATDGLFDNLYEQEIIAIVSKSLEASLKPTEIAELLAMRAQEIGRSPCTRSPFADAAHAAGYPGFTGGKLDDVTVVVSLVQSL</sequence>
<keyword evidence="3" id="KW-0378">Hydrolase</keyword>
<dbReference type="Pfam" id="PF00481">
    <property type="entry name" value="PP2C"/>
    <property type="match status" value="1"/>
</dbReference>
<dbReference type="PROSITE" id="PS51746">
    <property type="entry name" value="PPM_2"/>
    <property type="match status" value="1"/>
</dbReference>
<dbReference type="OrthoDB" id="60843at2759"/>
<keyword evidence="3" id="KW-0904">Protein phosphatase</keyword>
<keyword evidence="6" id="KW-1185">Reference proteome</keyword>
<evidence type="ECO:0000313" key="6">
    <source>
        <dbReference type="Proteomes" id="UP000652761"/>
    </source>
</evidence>
<dbReference type="SUPFAM" id="SSF81606">
    <property type="entry name" value="PP2C-like"/>
    <property type="match status" value="1"/>
</dbReference>
<comment type="catalytic activity">
    <reaction evidence="1 3">
        <text>O-phospho-L-seryl-[protein] + H2O = L-seryl-[protein] + phosphate</text>
        <dbReference type="Rhea" id="RHEA:20629"/>
        <dbReference type="Rhea" id="RHEA-COMP:9863"/>
        <dbReference type="Rhea" id="RHEA-COMP:11604"/>
        <dbReference type="ChEBI" id="CHEBI:15377"/>
        <dbReference type="ChEBI" id="CHEBI:29999"/>
        <dbReference type="ChEBI" id="CHEBI:43474"/>
        <dbReference type="ChEBI" id="CHEBI:83421"/>
        <dbReference type="EC" id="3.1.3.16"/>
    </reaction>
</comment>
<reference evidence="5" key="1">
    <citation type="submission" date="2017-07" db="EMBL/GenBank/DDBJ databases">
        <title>Taro Niue Genome Assembly and Annotation.</title>
        <authorList>
            <person name="Atibalentja N."/>
            <person name="Keating K."/>
            <person name="Fields C.J."/>
        </authorList>
    </citation>
    <scope>NUCLEOTIDE SEQUENCE</scope>
    <source>
        <strain evidence="5">Niue_2</strain>
        <tissue evidence="5">Leaf</tissue>
    </source>
</reference>
<name>A0A843VML6_COLES</name>
<keyword evidence="3" id="KW-0460">Magnesium</keyword>
<dbReference type="InterPro" id="IPR039123">
    <property type="entry name" value="PPTC7"/>
</dbReference>
<dbReference type="InterPro" id="IPR001932">
    <property type="entry name" value="PPM-type_phosphatase-like_dom"/>
</dbReference>
<dbReference type="GO" id="GO:0046872">
    <property type="term" value="F:metal ion binding"/>
    <property type="evidence" value="ECO:0007669"/>
    <property type="project" value="UniProtKB-UniRule"/>
</dbReference>